<proteinExistence type="predicted"/>
<accession>A0A6J4LLA5</accession>
<evidence type="ECO:0000313" key="1">
    <source>
        <dbReference type="EMBL" id="CAA9335202.1"/>
    </source>
</evidence>
<feature type="non-terminal residue" evidence="1">
    <location>
        <position position="21"/>
    </location>
</feature>
<protein>
    <submittedName>
        <fullName evidence="1">Uncharacterized protein</fullName>
    </submittedName>
</protein>
<dbReference type="AlphaFoldDB" id="A0A6J4LLA5"/>
<name>A0A6J4LLA5_9BACT</name>
<reference evidence="1" key="1">
    <citation type="submission" date="2020-02" db="EMBL/GenBank/DDBJ databases">
        <authorList>
            <person name="Meier V. D."/>
        </authorList>
    </citation>
    <scope>NUCLEOTIDE SEQUENCE</scope>
    <source>
        <strain evidence="1">AVDCRST_MAG40</strain>
    </source>
</reference>
<organism evidence="1">
    <name type="scientific">uncultured Gemmatimonadaceae bacterium</name>
    <dbReference type="NCBI Taxonomy" id="246130"/>
    <lineage>
        <taxon>Bacteria</taxon>
        <taxon>Pseudomonadati</taxon>
        <taxon>Gemmatimonadota</taxon>
        <taxon>Gemmatimonadia</taxon>
        <taxon>Gemmatimonadales</taxon>
        <taxon>Gemmatimonadaceae</taxon>
        <taxon>environmental samples</taxon>
    </lineage>
</organism>
<sequence>MIRDRARELLARVAAGALSPD</sequence>
<gene>
    <name evidence="1" type="ORF">AVDCRST_MAG40-2129</name>
</gene>
<dbReference type="EMBL" id="CADCTX010000632">
    <property type="protein sequence ID" value="CAA9335202.1"/>
    <property type="molecule type" value="Genomic_DNA"/>
</dbReference>